<name>A0A3A9ZYL5_9ACTN</name>
<dbReference type="AlphaFoldDB" id="A0A3A9ZYL5"/>
<organism evidence="7 8">
    <name type="scientific">Streptomyces klenkii</name>
    <dbReference type="NCBI Taxonomy" id="1420899"/>
    <lineage>
        <taxon>Bacteria</taxon>
        <taxon>Bacillati</taxon>
        <taxon>Actinomycetota</taxon>
        <taxon>Actinomycetes</taxon>
        <taxon>Kitasatosporales</taxon>
        <taxon>Streptomycetaceae</taxon>
        <taxon>Streptomyces</taxon>
    </lineage>
</organism>
<evidence type="ECO:0000256" key="2">
    <source>
        <dbReference type="ARBA" id="ARBA00023015"/>
    </source>
</evidence>
<dbReference type="PROSITE" id="PS50931">
    <property type="entry name" value="HTH_LYSR"/>
    <property type="match status" value="1"/>
</dbReference>
<dbReference type="EMBL" id="RBAM01000129">
    <property type="protein sequence ID" value="RKN53333.1"/>
    <property type="molecule type" value="Genomic_DNA"/>
</dbReference>
<dbReference type="Pfam" id="PF03466">
    <property type="entry name" value="LysR_substrate"/>
    <property type="match status" value="1"/>
</dbReference>
<keyword evidence="8" id="KW-1185">Reference proteome</keyword>
<dbReference type="GO" id="GO:0032993">
    <property type="term" value="C:protein-DNA complex"/>
    <property type="evidence" value="ECO:0007669"/>
    <property type="project" value="TreeGrafter"/>
</dbReference>
<reference evidence="7 8" key="1">
    <citation type="journal article" date="2015" name="Antonie Van Leeuwenhoek">
        <title>Streptomyces klenkii sp. nov., isolated from deep marine sediment.</title>
        <authorList>
            <person name="Veyisoglu A."/>
            <person name="Sahin N."/>
        </authorList>
    </citation>
    <scope>NUCLEOTIDE SEQUENCE [LARGE SCALE GENOMIC DNA]</scope>
    <source>
        <strain evidence="7 8">KCTC 29202</strain>
    </source>
</reference>
<dbReference type="GO" id="GO:0003677">
    <property type="term" value="F:DNA binding"/>
    <property type="evidence" value="ECO:0007669"/>
    <property type="project" value="UniProtKB-KW"/>
</dbReference>
<feature type="domain" description="HTH lysR-type" evidence="6">
    <location>
        <begin position="23"/>
        <end position="80"/>
    </location>
</feature>
<dbReference type="Pfam" id="PF00126">
    <property type="entry name" value="HTH_1"/>
    <property type="match status" value="1"/>
</dbReference>
<feature type="region of interest" description="Disordered" evidence="5">
    <location>
        <begin position="1"/>
        <end position="21"/>
    </location>
</feature>
<dbReference type="Gene3D" id="1.10.10.10">
    <property type="entry name" value="Winged helix-like DNA-binding domain superfamily/Winged helix DNA-binding domain"/>
    <property type="match status" value="1"/>
</dbReference>
<evidence type="ECO:0000259" key="6">
    <source>
        <dbReference type="PROSITE" id="PS50931"/>
    </source>
</evidence>
<dbReference type="Gene3D" id="3.40.190.10">
    <property type="entry name" value="Periplasmic binding protein-like II"/>
    <property type="match status" value="2"/>
</dbReference>
<gene>
    <name evidence="7" type="ORF">D7231_35165</name>
</gene>
<evidence type="ECO:0000256" key="5">
    <source>
        <dbReference type="SAM" id="MobiDB-lite"/>
    </source>
</evidence>
<accession>A0A3A9ZYL5</accession>
<evidence type="ECO:0000313" key="7">
    <source>
        <dbReference type="EMBL" id="RKN53333.1"/>
    </source>
</evidence>
<keyword evidence="2" id="KW-0805">Transcription regulation</keyword>
<evidence type="ECO:0000256" key="3">
    <source>
        <dbReference type="ARBA" id="ARBA00023125"/>
    </source>
</evidence>
<dbReference type="Proteomes" id="UP000270343">
    <property type="component" value="Unassembled WGS sequence"/>
</dbReference>
<dbReference type="SUPFAM" id="SSF46785">
    <property type="entry name" value="Winged helix' DNA-binding domain"/>
    <property type="match status" value="1"/>
</dbReference>
<dbReference type="InterPro" id="IPR036390">
    <property type="entry name" value="WH_DNA-bd_sf"/>
</dbReference>
<comment type="similarity">
    <text evidence="1">Belongs to the LysR transcriptional regulatory family.</text>
</comment>
<dbReference type="InterPro" id="IPR000847">
    <property type="entry name" value="LysR_HTH_N"/>
</dbReference>
<keyword evidence="3" id="KW-0238">DNA-binding</keyword>
<dbReference type="InterPro" id="IPR036388">
    <property type="entry name" value="WH-like_DNA-bd_sf"/>
</dbReference>
<sequence length="200" mass="21561">MTSASEPPDAALAHSATGARREPSTHQLRLFLVLAEEAHFGRAAARLFMTQPALSQQIRALETRLGVLLFDRTSRGVALTPAGRALLPEAREVVEAMVRLRRHADTHAREVRGRLVLGFIGAEASMPYAHAVLGELHARHPRIGIELRALDFADQIDAMANGDVDAALLRPPVPPGVQTLQLATEPRLACLAANDRLATG</sequence>
<feature type="non-terminal residue" evidence="7">
    <location>
        <position position="200"/>
    </location>
</feature>
<dbReference type="PRINTS" id="PR00039">
    <property type="entry name" value="HTHLYSR"/>
</dbReference>
<dbReference type="PANTHER" id="PTHR30346">
    <property type="entry name" value="TRANSCRIPTIONAL DUAL REGULATOR HCAR-RELATED"/>
    <property type="match status" value="1"/>
</dbReference>
<evidence type="ECO:0000313" key="8">
    <source>
        <dbReference type="Proteomes" id="UP000270343"/>
    </source>
</evidence>
<dbReference type="FunFam" id="1.10.10.10:FF:000001">
    <property type="entry name" value="LysR family transcriptional regulator"/>
    <property type="match status" value="1"/>
</dbReference>
<protein>
    <submittedName>
        <fullName evidence="7">LysR family transcriptional regulator</fullName>
    </submittedName>
</protein>
<dbReference type="GO" id="GO:0003700">
    <property type="term" value="F:DNA-binding transcription factor activity"/>
    <property type="evidence" value="ECO:0007669"/>
    <property type="project" value="InterPro"/>
</dbReference>
<dbReference type="OrthoDB" id="79118at2"/>
<evidence type="ECO:0000256" key="1">
    <source>
        <dbReference type="ARBA" id="ARBA00009437"/>
    </source>
</evidence>
<dbReference type="PANTHER" id="PTHR30346:SF0">
    <property type="entry name" value="HCA OPERON TRANSCRIPTIONAL ACTIVATOR HCAR"/>
    <property type="match status" value="1"/>
</dbReference>
<dbReference type="SUPFAM" id="SSF53850">
    <property type="entry name" value="Periplasmic binding protein-like II"/>
    <property type="match status" value="1"/>
</dbReference>
<keyword evidence="4" id="KW-0804">Transcription</keyword>
<comment type="caution">
    <text evidence="7">The sequence shown here is derived from an EMBL/GenBank/DDBJ whole genome shotgun (WGS) entry which is preliminary data.</text>
</comment>
<evidence type="ECO:0000256" key="4">
    <source>
        <dbReference type="ARBA" id="ARBA00023163"/>
    </source>
</evidence>
<proteinExistence type="inferred from homology"/>
<dbReference type="RefSeq" id="WP_120760437.1">
    <property type="nucleotide sequence ID" value="NZ_RBAM01000129.1"/>
</dbReference>
<dbReference type="InterPro" id="IPR005119">
    <property type="entry name" value="LysR_subst-bd"/>
</dbReference>